<dbReference type="InterPro" id="IPR025337">
    <property type="entry name" value="Questin_oxidase-like"/>
</dbReference>
<evidence type="ECO:0008006" key="4">
    <source>
        <dbReference type="Google" id="ProtNLM"/>
    </source>
</evidence>
<keyword evidence="1" id="KW-0560">Oxidoreductase</keyword>
<dbReference type="Proteomes" id="UP000700596">
    <property type="component" value="Unassembled WGS sequence"/>
</dbReference>
<evidence type="ECO:0000256" key="1">
    <source>
        <dbReference type="ARBA" id="ARBA00023002"/>
    </source>
</evidence>
<accession>A0A9P9IY10</accession>
<evidence type="ECO:0000313" key="3">
    <source>
        <dbReference type="Proteomes" id="UP000700596"/>
    </source>
</evidence>
<evidence type="ECO:0000313" key="2">
    <source>
        <dbReference type="EMBL" id="KAH7135125.1"/>
    </source>
</evidence>
<dbReference type="EMBL" id="JAGMWT010000002">
    <property type="protein sequence ID" value="KAH7135125.1"/>
    <property type="molecule type" value="Genomic_DNA"/>
</dbReference>
<name>A0A9P9IY10_9PLEO</name>
<dbReference type="PANTHER" id="PTHR35870">
    <property type="entry name" value="PROTEIN, PUTATIVE (AFU_ORTHOLOGUE AFUA_5G03330)-RELATED"/>
    <property type="match status" value="1"/>
</dbReference>
<dbReference type="OrthoDB" id="10004862at2759"/>
<dbReference type="Pfam" id="PF14027">
    <property type="entry name" value="Questin_oxidase"/>
    <property type="match status" value="1"/>
</dbReference>
<dbReference type="AlphaFoldDB" id="A0A9P9IY10"/>
<gene>
    <name evidence="2" type="ORF">B0J11DRAFT_517671</name>
</gene>
<protein>
    <recommendedName>
        <fullName evidence="4">HypA-like protein</fullName>
    </recommendedName>
</protein>
<dbReference type="PANTHER" id="PTHR35870:SF1">
    <property type="entry name" value="PROTEIN, PUTATIVE (AFU_ORTHOLOGUE AFUA_5G03330)-RELATED"/>
    <property type="match status" value="1"/>
</dbReference>
<dbReference type="GO" id="GO:0016491">
    <property type="term" value="F:oxidoreductase activity"/>
    <property type="evidence" value="ECO:0007669"/>
    <property type="project" value="UniProtKB-KW"/>
</dbReference>
<proteinExistence type="predicted"/>
<sequence length="484" mass="55245">MFSRAASIRHALHSSTIRSARPLRVHPTQRNSFDAAITQTRKMASTSKIHLTAQQKPENYVPGLTPESAKKASELLQENHDKYHIFFNQDGFHNHIAHHILTIFALNATPTELQTGYDNNVYYQRPTGPVKRSIVEGMHDPESFKKYLGKEKYYHDFLTFFKDEIDKKGWEAVLNEYLFKGDDRADDMLVRLFSGFLHPIIHLGFGIEFQQPAIIAEGLAQAAIHSNWMAPLFLESEKAAQAKGSESGPQKTIVQLLDEIRADEKLSSAAHWSDGNKIRDGILKRAPQEMIQFASQYRLTSPDQLPEKTAEMINAAAYFTGTSQRPPKQIKFDFYYMHCVTNSIFFSTFLSTPSLSPHTRTRLLEWKVRNDMAMYASRHSPALLHGEITKYGGSRGSWDEVVARTNRVEDDGHTSKFVRALRHGEVVCREWEERGSEGFLLRGEDWRVLANMVLDSVVEEPRWVRSCGFEEAWEGVGEREGARL</sequence>
<keyword evidence="3" id="KW-1185">Reference proteome</keyword>
<reference evidence="2" key="1">
    <citation type="journal article" date="2021" name="Nat. Commun.">
        <title>Genetic determinants of endophytism in the Arabidopsis root mycobiome.</title>
        <authorList>
            <person name="Mesny F."/>
            <person name="Miyauchi S."/>
            <person name="Thiergart T."/>
            <person name="Pickel B."/>
            <person name="Atanasova L."/>
            <person name="Karlsson M."/>
            <person name="Huettel B."/>
            <person name="Barry K.W."/>
            <person name="Haridas S."/>
            <person name="Chen C."/>
            <person name="Bauer D."/>
            <person name="Andreopoulos W."/>
            <person name="Pangilinan J."/>
            <person name="LaButti K."/>
            <person name="Riley R."/>
            <person name="Lipzen A."/>
            <person name="Clum A."/>
            <person name="Drula E."/>
            <person name="Henrissat B."/>
            <person name="Kohler A."/>
            <person name="Grigoriev I.V."/>
            <person name="Martin F.M."/>
            <person name="Hacquard S."/>
        </authorList>
    </citation>
    <scope>NUCLEOTIDE SEQUENCE</scope>
    <source>
        <strain evidence="2">MPI-CAGE-CH-0243</strain>
    </source>
</reference>
<organism evidence="2 3">
    <name type="scientific">Dendryphion nanum</name>
    <dbReference type="NCBI Taxonomy" id="256645"/>
    <lineage>
        <taxon>Eukaryota</taxon>
        <taxon>Fungi</taxon>
        <taxon>Dikarya</taxon>
        <taxon>Ascomycota</taxon>
        <taxon>Pezizomycotina</taxon>
        <taxon>Dothideomycetes</taxon>
        <taxon>Pleosporomycetidae</taxon>
        <taxon>Pleosporales</taxon>
        <taxon>Torulaceae</taxon>
        <taxon>Dendryphion</taxon>
    </lineage>
</organism>
<comment type="caution">
    <text evidence="2">The sequence shown here is derived from an EMBL/GenBank/DDBJ whole genome shotgun (WGS) entry which is preliminary data.</text>
</comment>